<keyword evidence="5" id="KW-1185">Reference proteome</keyword>
<feature type="domain" description="Outer membrane protein beta-barrel" evidence="3">
    <location>
        <begin position="57"/>
        <end position="183"/>
    </location>
</feature>
<evidence type="ECO:0000313" key="5">
    <source>
        <dbReference type="Proteomes" id="UP001476282"/>
    </source>
</evidence>
<dbReference type="Pfam" id="PF13505">
    <property type="entry name" value="OMP_b-brl"/>
    <property type="match status" value="1"/>
</dbReference>
<dbReference type="Gene3D" id="2.40.160.20">
    <property type="match status" value="1"/>
</dbReference>
<keyword evidence="1 2" id="KW-0732">Signal</keyword>
<feature type="chain" id="PRO_5045865080" description="Outer membrane protein beta-barrel domain-containing protein" evidence="2">
    <location>
        <begin position="19"/>
        <end position="198"/>
    </location>
</feature>
<dbReference type="RefSeq" id="WP_353566860.1">
    <property type="nucleotide sequence ID" value="NZ_BAABRI010000009.1"/>
</dbReference>
<evidence type="ECO:0000313" key="4">
    <source>
        <dbReference type="EMBL" id="GAA5482730.1"/>
    </source>
</evidence>
<dbReference type="InterPro" id="IPR011250">
    <property type="entry name" value="OMP/PagP_B-barrel"/>
</dbReference>
<accession>A0ABP9UMB4</accession>
<organism evidence="4 5">
    <name type="scientific">Haloferula sargassicola</name>
    <dbReference type="NCBI Taxonomy" id="490096"/>
    <lineage>
        <taxon>Bacteria</taxon>
        <taxon>Pseudomonadati</taxon>
        <taxon>Verrucomicrobiota</taxon>
        <taxon>Verrucomicrobiia</taxon>
        <taxon>Verrucomicrobiales</taxon>
        <taxon>Verrucomicrobiaceae</taxon>
        <taxon>Haloferula</taxon>
    </lineage>
</organism>
<name>A0ABP9UMB4_9BACT</name>
<dbReference type="InterPro" id="IPR027385">
    <property type="entry name" value="Beta-barrel_OMP"/>
</dbReference>
<evidence type="ECO:0000259" key="3">
    <source>
        <dbReference type="Pfam" id="PF13505"/>
    </source>
</evidence>
<dbReference type="Proteomes" id="UP001476282">
    <property type="component" value="Unassembled WGS sequence"/>
</dbReference>
<protein>
    <recommendedName>
        <fullName evidence="3">Outer membrane protein beta-barrel domain-containing protein</fullName>
    </recommendedName>
</protein>
<dbReference type="SUPFAM" id="SSF56925">
    <property type="entry name" value="OMPA-like"/>
    <property type="match status" value="1"/>
</dbReference>
<feature type="signal peptide" evidence="2">
    <location>
        <begin position="1"/>
        <end position="18"/>
    </location>
</feature>
<proteinExistence type="predicted"/>
<reference evidence="4 5" key="1">
    <citation type="submission" date="2024-02" db="EMBL/GenBank/DDBJ databases">
        <title>Haloferula sargassicola NBRC 104335.</title>
        <authorList>
            <person name="Ichikawa N."/>
            <person name="Katano-Makiyama Y."/>
            <person name="Hidaka K."/>
        </authorList>
    </citation>
    <scope>NUCLEOTIDE SEQUENCE [LARGE SCALE GENOMIC DNA]</scope>
    <source>
        <strain evidence="4 5">NBRC 104335</strain>
    </source>
</reference>
<evidence type="ECO:0000256" key="1">
    <source>
        <dbReference type="ARBA" id="ARBA00022729"/>
    </source>
</evidence>
<sequence>MKSNTTFTLLILSAVAHAGETMAPMPPQEPMSAPLCESSWFAGLGAEYLLDAEEMYYTGQFGYDMGCGHSLFLEAGWVQEDDSLGGFPFGVNVEVDVIPVTLNYKYEYAFTRQLGFYIGLGAGASYTDIEVSAGPVGASDDSWSFTAQAFAGLTYNVSENFSIYGGARYLWLDDPSVFGVSVGNLDDVGLGGGVRFKF</sequence>
<comment type="caution">
    <text evidence="4">The sequence shown here is derived from an EMBL/GenBank/DDBJ whole genome shotgun (WGS) entry which is preliminary data.</text>
</comment>
<dbReference type="EMBL" id="BAABRI010000009">
    <property type="protein sequence ID" value="GAA5482730.1"/>
    <property type="molecule type" value="Genomic_DNA"/>
</dbReference>
<evidence type="ECO:0000256" key="2">
    <source>
        <dbReference type="SAM" id="SignalP"/>
    </source>
</evidence>
<gene>
    <name evidence="4" type="ORF">Hsar01_01953</name>
</gene>